<feature type="transmembrane region" description="Helical" evidence="9">
    <location>
        <begin position="391"/>
        <end position="419"/>
    </location>
</feature>
<feature type="transmembrane region" description="Helical" evidence="9">
    <location>
        <begin position="190"/>
        <end position="214"/>
    </location>
</feature>
<dbReference type="Proteomes" id="UP000013307">
    <property type="component" value="Chromosome"/>
</dbReference>
<comment type="function">
    <text evidence="8">Involved in the uptake of ammonium/ammonia (NH(4)(+)/NH(3)). Transport is electrogenic.</text>
</comment>
<dbReference type="InterPro" id="IPR024041">
    <property type="entry name" value="NH4_transpt_AmtB-like_dom"/>
</dbReference>
<feature type="transmembrane region" description="Helical" evidence="9">
    <location>
        <begin position="149"/>
        <end position="170"/>
    </location>
</feature>
<evidence type="ECO:0000313" key="11">
    <source>
        <dbReference type="EMBL" id="AGK60939.1"/>
    </source>
</evidence>
<proteinExistence type="inferred from homology"/>
<keyword evidence="5 9" id="KW-1133">Transmembrane helix</keyword>
<comment type="similarity">
    <text evidence="2 9">Belongs to the ammonia transporter channel (TC 1.A.11.2) family.</text>
</comment>
<accession>N0BBG4</accession>
<dbReference type="InterPro" id="IPR018047">
    <property type="entry name" value="Ammonium_transpt_CS"/>
</dbReference>
<dbReference type="InterPro" id="IPR029020">
    <property type="entry name" value="Ammonium/urea_transptr"/>
</dbReference>
<feature type="transmembrane region" description="Helical" evidence="9">
    <location>
        <begin position="79"/>
        <end position="102"/>
    </location>
</feature>
<evidence type="ECO:0000256" key="7">
    <source>
        <dbReference type="ARBA" id="ARBA00023177"/>
    </source>
</evidence>
<evidence type="ECO:0000256" key="1">
    <source>
        <dbReference type="ARBA" id="ARBA00004141"/>
    </source>
</evidence>
<dbReference type="eggNOG" id="arCOG04397">
    <property type="taxonomic scope" value="Archaea"/>
</dbReference>
<dbReference type="EMBL" id="CP005290">
    <property type="protein sequence ID" value="AGK60939.1"/>
    <property type="molecule type" value="Genomic_DNA"/>
</dbReference>
<feature type="transmembrane region" description="Helical" evidence="9">
    <location>
        <begin position="297"/>
        <end position="317"/>
    </location>
</feature>
<keyword evidence="4 9" id="KW-0812">Transmembrane</keyword>
<dbReference type="RefSeq" id="WP_015590537.1">
    <property type="nucleotide sequence ID" value="NC_021169.1"/>
</dbReference>
<dbReference type="GO" id="GO:0008519">
    <property type="term" value="F:ammonium channel activity"/>
    <property type="evidence" value="ECO:0007669"/>
    <property type="project" value="InterPro"/>
</dbReference>
<keyword evidence="6 9" id="KW-0472">Membrane</keyword>
<evidence type="ECO:0000313" key="12">
    <source>
        <dbReference type="Proteomes" id="UP000013307"/>
    </source>
</evidence>
<dbReference type="AlphaFoldDB" id="N0BBG4"/>
<evidence type="ECO:0000256" key="3">
    <source>
        <dbReference type="ARBA" id="ARBA00022448"/>
    </source>
</evidence>
<evidence type="ECO:0000256" key="2">
    <source>
        <dbReference type="ARBA" id="ARBA00005887"/>
    </source>
</evidence>
<dbReference type="PANTHER" id="PTHR11730">
    <property type="entry name" value="AMMONIUM TRANSPORTER"/>
    <property type="match status" value="1"/>
</dbReference>
<feature type="transmembrane region" description="Helical" evidence="9">
    <location>
        <begin position="351"/>
        <end position="371"/>
    </location>
</feature>
<feature type="domain" description="Ammonium transporter AmtB-like" evidence="10">
    <location>
        <begin position="39"/>
        <end position="446"/>
    </location>
</feature>
<feature type="transmembrane region" description="Helical" evidence="9">
    <location>
        <begin position="38"/>
        <end position="58"/>
    </location>
</feature>
<feature type="transmembrane region" description="Helical" evidence="9">
    <location>
        <begin position="323"/>
        <end position="339"/>
    </location>
</feature>
<dbReference type="GeneID" id="15392575"/>
<dbReference type="KEGG" id="ast:Asulf_00934"/>
<dbReference type="Gene3D" id="1.10.3430.10">
    <property type="entry name" value="Ammonium transporter AmtB like domains"/>
    <property type="match status" value="1"/>
</dbReference>
<gene>
    <name evidence="11" type="ORF">Asulf_00934</name>
</gene>
<evidence type="ECO:0000256" key="5">
    <source>
        <dbReference type="ARBA" id="ARBA00022989"/>
    </source>
</evidence>
<dbReference type="PROSITE" id="PS01219">
    <property type="entry name" value="AMMONIUM_TRANSP"/>
    <property type="match status" value="1"/>
</dbReference>
<name>N0BBG4_9EURY</name>
<keyword evidence="7 9" id="KW-0924">Ammonia transport</keyword>
<dbReference type="STRING" id="387631.Asulf_00934"/>
<dbReference type="HOGENOM" id="CLU_000445_33_1_2"/>
<evidence type="ECO:0000256" key="4">
    <source>
        <dbReference type="ARBA" id="ARBA00022692"/>
    </source>
</evidence>
<keyword evidence="3 9" id="KW-0813">Transport</keyword>
<dbReference type="PANTHER" id="PTHR11730:SF6">
    <property type="entry name" value="AMMONIUM TRANSPORTER"/>
    <property type="match status" value="1"/>
</dbReference>
<comment type="subcellular location">
    <subcellularLocation>
        <location evidence="9">Cell membrane</location>
        <topology evidence="9">Multi-pass membrane protein</topology>
    </subcellularLocation>
    <subcellularLocation>
        <location evidence="1">Membrane</location>
        <topology evidence="1">Multi-pass membrane protein</topology>
    </subcellularLocation>
</comment>
<evidence type="ECO:0000256" key="6">
    <source>
        <dbReference type="ARBA" id="ARBA00023136"/>
    </source>
</evidence>
<keyword evidence="12" id="KW-1185">Reference proteome</keyword>
<dbReference type="SUPFAM" id="SSF111352">
    <property type="entry name" value="Ammonium transporter"/>
    <property type="match status" value="1"/>
</dbReference>
<feature type="transmembrane region" description="Helical" evidence="9">
    <location>
        <begin position="122"/>
        <end position="142"/>
    </location>
</feature>
<evidence type="ECO:0000256" key="8">
    <source>
        <dbReference type="ARBA" id="ARBA00045370"/>
    </source>
</evidence>
<dbReference type="Pfam" id="PF00909">
    <property type="entry name" value="Ammonium_transp"/>
    <property type="match status" value="1"/>
</dbReference>
<protein>
    <recommendedName>
        <fullName evidence="9">Ammonium transporter</fullName>
    </recommendedName>
</protein>
<evidence type="ECO:0000256" key="9">
    <source>
        <dbReference type="RuleBase" id="RU362002"/>
    </source>
</evidence>
<evidence type="ECO:0000259" key="10">
    <source>
        <dbReference type="Pfam" id="PF00909"/>
    </source>
</evidence>
<dbReference type="OrthoDB" id="10960at2157"/>
<feature type="transmembrane region" description="Helical" evidence="9">
    <location>
        <begin position="234"/>
        <end position="251"/>
    </location>
</feature>
<dbReference type="GO" id="GO:0097272">
    <property type="term" value="P:ammonium homeostasis"/>
    <property type="evidence" value="ECO:0007669"/>
    <property type="project" value="TreeGrafter"/>
</dbReference>
<reference evidence="11 12" key="1">
    <citation type="journal article" date="2013" name="Genome Announc.">
        <title>Complete Genome Sequence of the Thermophilic and Facultatively Chemolithoautotrophic Sulfate Reducer Archaeoglobus sulfaticallidus Strain PM70-1T.</title>
        <authorList>
            <person name="Stokke R."/>
            <person name="Hocking W.P."/>
            <person name="Steinsbu B.O."/>
            <person name="Steen I.H."/>
        </authorList>
    </citation>
    <scope>NUCLEOTIDE SEQUENCE [LARGE SCALE GENOMIC DNA]</scope>
    <source>
        <strain evidence="11">PM70-1</strain>
    </source>
</reference>
<organism evidence="11 12">
    <name type="scientific">Archaeoglobus sulfaticallidus PM70-1</name>
    <dbReference type="NCBI Taxonomy" id="387631"/>
    <lineage>
        <taxon>Archaea</taxon>
        <taxon>Methanobacteriati</taxon>
        <taxon>Methanobacteriota</taxon>
        <taxon>Archaeoglobi</taxon>
        <taxon>Archaeoglobales</taxon>
        <taxon>Archaeoglobaceae</taxon>
        <taxon>Archaeoglobus</taxon>
    </lineage>
</organism>
<dbReference type="NCBIfam" id="TIGR00836">
    <property type="entry name" value="amt"/>
    <property type="match status" value="1"/>
</dbReference>
<sequence>MKRWILVMMVFFLATPAIAADPSGAETLKESPETPVDFVWTLICGFLVMFMQAGFAMLEAGFSRAKNVANVMMKNLMDFAVGTIAFFAIGFALMMGTDLGGIIGTDGWFLAGNAYDVSTIEIWFFMLVFAATAATIVSGAIAERPKFSTYIIYSVIVSAIIYPVYGHWLWGGGWLSTSDFMIKLGVGYGALDFAGSGVVHALGGYIALAGCILIGPRIGKYVNGKPKAIPGHSMAFAVIGTLILWFGWFGFNPGSTLSAHELRISVIAANTNLAAAAGAVTAMLITWKKMGKPDVGITCNGAIGGLVAITAPCAWVAPWAAVLIGVVAGFISSYGYWWLERRGIDDVVGAVPVHGFNGTWGLIALGLFADGTYGVYTTEAPIVTGLLYGNAGFFACQMISAIVNFAWAFGTGFALFYILKKTVGIRVKPEEEILGLDIAEHAAISYPNFVYSEQMPVAVKRR</sequence>
<dbReference type="GO" id="GO:0005886">
    <property type="term" value="C:plasma membrane"/>
    <property type="evidence" value="ECO:0007669"/>
    <property type="project" value="UniProtKB-SubCell"/>
</dbReference>
<feature type="transmembrane region" description="Helical" evidence="9">
    <location>
        <begin position="263"/>
        <end position="285"/>
    </location>
</feature>
<dbReference type="InterPro" id="IPR001905">
    <property type="entry name" value="Ammonium_transpt"/>
</dbReference>